<evidence type="ECO:0000256" key="8">
    <source>
        <dbReference type="RuleBase" id="RU000461"/>
    </source>
</evidence>
<comment type="caution">
    <text evidence="10">The sequence shown here is derived from an EMBL/GenBank/DDBJ whole genome shotgun (WGS) entry which is preliminary data.</text>
</comment>
<evidence type="ECO:0000313" key="11">
    <source>
        <dbReference type="Proteomes" id="UP001286456"/>
    </source>
</evidence>
<proteinExistence type="inferred from homology"/>
<dbReference type="EMBL" id="JAUEPO010000007">
    <property type="protein sequence ID" value="KAK3317330.1"/>
    <property type="molecule type" value="Genomic_DNA"/>
</dbReference>
<dbReference type="GO" id="GO:0016705">
    <property type="term" value="F:oxidoreductase activity, acting on paired donors, with incorporation or reduction of molecular oxygen"/>
    <property type="evidence" value="ECO:0007669"/>
    <property type="project" value="InterPro"/>
</dbReference>
<keyword evidence="3 7" id="KW-0479">Metal-binding</keyword>
<dbReference type="GO" id="GO:0005506">
    <property type="term" value="F:iron ion binding"/>
    <property type="evidence" value="ECO:0007669"/>
    <property type="project" value="InterPro"/>
</dbReference>
<keyword evidence="7 8" id="KW-0349">Heme</keyword>
<dbReference type="GO" id="GO:0020037">
    <property type="term" value="F:heme binding"/>
    <property type="evidence" value="ECO:0007669"/>
    <property type="project" value="InterPro"/>
</dbReference>
<evidence type="ECO:0000256" key="6">
    <source>
        <dbReference type="ARBA" id="ARBA00023033"/>
    </source>
</evidence>
<evidence type="ECO:0000256" key="2">
    <source>
        <dbReference type="ARBA" id="ARBA00010617"/>
    </source>
</evidence>
<dbReference type="SUPFAM" id="SSF48264">
    <property type="entry name" value="Cytochrome P450"/>
    <property type="match status" value="1"/>
</dbReference>
<feature type="binding site" description="axial binding residue" evidence="7">
    <location>
        <position position="441"/>
    </location>
    <ligand>
        <name>heme</name>
        <dbReference type="ChEBI" id="CHEBI:30413"/>
    </ligand>
    <ligandPart>
        <name>Fe</name>
        <dbReference type="ChEBI" id="CHEBI:18248"/>
    </ligandPart>
</feature>
<dbReference type="AlphaFoldDB" id="A0AAE0M339"/>
<keyword evidence="5 7" id="KW-0408">Iron</keyword>
<keyword evidence="6 8" id="KW-0503">Monooxygenase</keyword>
<protein>
    <submittedName>
        <fullName evidence="10">Cytochrome P450</fullName>
    </submittedName>
</protein>
<reference evidence="10" key="1">
    <citation type="journal article" date="2023" name="Mol. Phylogenet. Evol.">
        <title>Genome-scale phylogeny and comparative genomics of the fungal order Sordariales.</title>
        <authorList>
            <person name="Hensen N."/>
            <person name="Bonometti L."/>
            <person name="Westerberg I."/>
            <person name="Brannstrom I.O."/>
            <person name="Guillou S."/>
            <person name="Cros-Aarteil S."/>
            <person name="Calhoun S."/>
            <person name="Haridas S."/>
            <person name="Kuo A."/>
            <person name="Mondo S."/>
            <person name="Pangilinan J."/>
            <person name="Riley R."/>
            <person name="LaButti K."/>
            <person name="Andreopoulos B."/>
            <person name="Lipzen A."/>
            <person name="Chen C."/>
            <person name="Yan M."/>
            <person name="Daum C."/>
            <person name="Ng V."/>
            <person name="Clum A."/>
            <person name="Steindorff A."/>
            <person name="Ohm R.A."/>
            <person name="Martin F."/>
            <person name="Silar P."/>
            <person name="Natvig D.O."/>
            <person name="Lalanne C."/>
            <person name="Gautier V."/>
            <person name="Ament-Velasquez S.L."/>
            <person name="Kruys A."/>
            <person name="Hutchinson M.I."/>
            <person name="Powell A.J."/>
            <person name="Barry K."/>
            <person name="Miller A.N."/>
            <person name="Grigoriev I.V."/>
            <person name="Debuchy R."/>
            <person name="Gladieux P."/>
            <person name="Hiltunen Thoren M."/>
            <person name="Johannesson H."/>
        </authorList>
    </citation>
    <scope>NUCLEOTIDE SEQUENCE</scope>
    <source>
        <strain evidence="10">SMH4131-1</strain>
    </source>
</reference>
<dbReference type="PROSITE" id="PS00086">
    <property type="entry name" value="CYTOCHROME_P450"/>
    <property type="match status" value="1"/>
</dbReference>
<dbReference type="PRINTS" id="PR00385">
    <property type="entry name" value="P450"/>
</dbReference>
<gene>
    <name evidence="10" type="ORF">B0T19DRAFT_468978</name>
</gene>
<dbReference type="PANTHER" id="PTHR46206">
    <property type="entry name" value="CYTOCHROME P450"/>
    <property type="match status" value="1"/>
</dbReference>
<keyword evidence="9" id="KW-0812">Transmembrane</keyword>
<dbReference type="InterPro" id="IPR036396">
    <property type="entry name" value="Cyt_P450_sf"/>
</dbReference>
<feature type="transmembrane region" description="Helical" evidence="9">
    <location>
        <begin position="6"/>
        <end position="25"/>
    </location>
</feature>
<dbReference type="PRINTS" id="PR00465">
    <property type="entry name" value="EP450IV"/>
</dbReference>
<evidence type="ECO:0000256" key="7">
    <source>
        <dbReference type="PIRSR" id="PIRSR602403-1"/>
    </source>
</evidence>
<comment type="cofactor">
    <cofactor evidence="1 7">
        <name>heme</name>
        <dbReference type="ChEBI" id="CHEBI:30413"/>
    </cofactor>
</comment>
<comment type="similarity">
    <text evidence="2 8">Belongs to the cytochrome P450 family.</text>
</comment>
<dbReference type="Gene3D" id="1.10.630.10">
    <property type="entry name" value="Cytochrome P450"/>
    <property type="match status" value="1"/>
</dbReference>
<dbReference type="Proteomes" id="UP001286456">
    <property type="component" value="Unassembled WGS sequence"/>
</dbReference>
<dbReference type="InterPro" id="IPR002403">
    <property type="entry name" value="Cyt_P450_E_grp-IV"/>
</dbReference>
<evidence type="ECO:0000256" key="9">
    <source>
        <dbReference type="SAM" id="Phobius"/>
    </source>
</evidence>
<evidence type="ECO:0000313" key="10">
    <source>
        <dbReference type="EMBL" id="KAK3317330.1"/>
    </source>
</evidence>
<keyword evidence="4 8" id="KW-0560">Oxidoreductase</keyword>
<evidence type="ECO:0000256" key="3">
    <source>
        <dbReference type="ARBA" id="ARBA00022723"/>
    </source>
</evidence>
<organism evidence="10 11">
    <name type="scientific">Cercophora scortea</name>
    <dbReference type="NCBI Taxonomy" id="314031"/>
    <lineage>
        <taxon>Eukaryota</taxon>
        <taxon>Fungi</taxon>
        <taxon>Dikarya</taxon>
        <taxon>Ascomycota</taxon>
        <taxon>Pezizomycotina</taxon>
        <taxon>Sordariomycetes</taxon>
        <taxon>Sordariomycetidae</taxon>
        <taxon>Sordariales</taxon>
        <taxon>Lasiosphaeriaceae</taxon>
        <taxon>Cercophora</taxon>
    </lineage>
</organism>
<sequence length="508" mass="57047">MSQYLLEFALVVVLTLAFTLLLPSLTNYLSLRKFPLNGAQHGSYPNRLTAFTSNAEQLYREGYAKFKHTVYRMTTMEGDRVVIPVKHLDELRHLPDHTINNTESLFQIFEGRYTGLNENHALINHVVRTDLTRALDWTPVVIGPILLGIVATLSGNLFLGPELCRSEEYLHMSINYTVDLFAAVAALKRYHKLLRPFAQYFTPELGSIRDHKRRANAFLLPVIRQRKAMMKEGMMTPDDMLQWTINKADSFNVKDDAELAYCQLSLCLAAIHTTSITATHIIYDLAAHPAILHDLRNEIHSVLQTTGGAMNTQALYQMKLLDSVMRESQRLNPTNMARFTRYVAKPVTLQDGTRLPAGYFIEAPHMAICRDPLIYPEPDTFNPHRFLHLRQPPHAHTHTAPPAGGTTTAKATAASAAAEHKHQFVSTTPDNLSFGYGRHACPGRFFAAHELKLILAHLILAYDIRLPADAKGLRYKNVVSNLRVNGQAVRWRGLGGVVKVGMLKEATA</sequence>
<accession>A0AAE0M339</accession>
<dbReference type="GO" id="GO:0004497">
    <property type="term" value="F:monooxygenase activity"/>
    <property type="evidence" value="ECO:0007669"/>
    <property type="project" value="UniProtKB-KW"/>
</dbReference>
<evidence type="ECO:0000256" key="5">
    <source>
        <dbReference type="ARBA" id="ARBA00023004"/>
    </source>
</evidence>
<keyword evidence="9" id="KW-0472">Membrane</keyword>
<evidence type="ECO:0000256" key="4">
    <source>
        <dbReference type="ARBA" id="ARBA00023002"/>
    </source>
</evidence>
<dbReference type="CDD" id="cd11041">
    <property type="entry name" value="CYP503A1-like"/>
    <property type="match status" value="1"/>
</dbReference>
<dbReference type="Pfam" id="PF00067">
    <property type="entry name" value="p450"/>
    <property type="match status" value="1"/>
</dbReference>
<evidence type="ECO:0000256" key="1">
    <source>
        <dbReference type="ARBA" id="ARBA00001971"/>
    </source>
</evidence>
<keyword evidence="11" id="KW-1185">Reference proteome</keyword>
<keyword evidence="9" id="KW-1133">Transmembrane helix</keyword>
<dbReference type="InterPro" id="IPR017972">
    <property type="entry name" value="Cyt_P450_CS"/>
</dbReference>
<reference evidence="10" key="2">
    <citation type="submission" date="2023-06" db="EMBL/GenBank/DDBJ databases">
        <authorList>
            <consortium name="Lawrence Berkeley National Laboratory"/>
            <person name="Haridas S."/>
            <person name="Hensen N."/>
            <person name="Bonometti L."/>
            <person name="Westerberg I."/>
            <person name="Brannstrom I.O."/>
            <person name="Guillou S."/>
            <person name="Cros-Aarteil S."/>
            <person name="Calhoun S."/>
            <person name="Kuo A."/>
            <person name="Mondo S."/>
            <person name="Pangilinan J."/>
            <person name="Riley R."/>
            <person name="Labutti K."/>
            <person name="Andreopoulos B."/>
            <person name="Lipzen A."/>
            <person name="Chen C."/>
            <person name="Yanf M."/>
            <person name="Daum C."/>
            <person name="Ng V."/>
            <person name="Clum A."/>
            <person name="Steindorff A."/>
            <person name="Ohm R."/>
            <person name="Martin F."/>
            <person name="Silar P."/>
            <person name="Natvig D."/>
            <person name="Lalanne C."/>
            <person name="Gautier V."/>
            <person name="Ament-Velasquez S.L."/>
            <person name="Kruys A."/>
            <person name="Hutchinson M.I."/>
            <person name="Powell A.J."/>
            <person name="Barry K."/>
            <person name="Miller A.N."/>
            <person name="Grigoriev I.V."/>
            <person name="Debuchy R."/>
            <person name="Gladieux P."/>
            <person name="Thoren M.H."/>
            <person name="Johannesson H."/>
        </authorList>
    </citation>
    <scope>NUCLEOTIDE SEQUENCE</scope>
    <source>
        <strain evidence="10">SMH4131-1</strain>
    </source>
</reference>
<dbReference type="InterPro" id="IPR001128">
    <property type="entry name" value="Cyt_P450"/>
</dbReference>
<name>A0AAE0M339_9PEZI</name>
<dbReference type="PANTHER" id="PTHR46206:SF7">
    <property type="entry name" value="P450, PUTATIVE (EUROFUNG)-RELATED"/>
    <property type="match status" value="1"/>
</dbReference>